<gene>
    <name evidence="2" type="ORF">FHX46_004661</name>
</gene>
<dbReference type="Proteomes" id="UP000754495">
    <property type="component" value="Unassembled WGS sequence"/>
</dbReference>
<evidence type="ECO:0000256" key="1">
    <source>
        <dbReference type="SAM" id="MobiDB-lite"/>
    </source>
</evidence>
<accession>A0ABX0T3K6</accession>
<dbReference type="EMBL" id="JAANOU010000001">
    <property type="protein sequence ID" value="NIH82131.1"/>
    <property type="molecule type" value="Genomic_DNA"/>
</dbReference>
<feature type="region of interest" description="Disordered" evidence="1">
    <location>
        <begin position="52"/>
        <end position="74"/>
    </location>
</feature>
<evidence type="ECO:0000313" key="2">
    <source>
        <dbReference type="EMBL" id="NIH82131.1"/>
    </source>
</evidence>
<proteinExistence type="predicted"/>
<evidence type="ECO:0000313" key="3">
    <source>
        <dbReference type="Proteomes" id="UP000754495"/>
    </source>
</evidence>
<comment type="caution">
    <text evidence="2">The sequence shown here is derived from an EMBL/GenBank/DDBJ whole genome shotgun (WGS) entry which is preliminary data.</text>
</comment>
<reference evidence="2 3" key="1">
    <citation type="submission" date="2020-03" db="EMBL/GenBank/DDBJ databases">
        <title>Sequencing the genomes of 1000 actinobacteria strains.</title>
        <authorList>
            <person name="Klenk H.-P."/>
        </authorList>
    </citation>
    <scope>NUCLEOTIDE SEQUENCE [LARGE SCALE GENOMIC DNA]</scope>
    <source>
        <strain evidence="2 3">DSM 45668</strain>
    </source>
</reference>
<keyword evidence="3" id="KW-1185">Reference proteome</keyword>
<sequence>MTALLMFVLLIALVVAGLNRTHRRQGSPRMSGSFDVEDRDAPRIHAEATAWRHEVRPAPQTLTGPRPSPRLHRT</sequence>
<protein>
    <recommendedName>
        <fullName evidence="4">Secreted protein</fullName>
    </recommendedName>
</protein>
<dbReference type="RefSeq" id="WP_167109613.1">
    <property type="nucleotide sequence ID" value="NZ_JAANOU010000001.1"/>
</dbReference>
<name>A0ABX0T3K6_9PSEU</name>
<organism evidence="2 3">
    <name type="scientific">Amycolatopsis viridis</name>
    <dbReference type="NCBI Taxonomy" id="185678"/>
    <lineage>
        <taxon>Bacteria</taxon>
        <taxon>Bacillati</taxon>
        <taxon>Actinomycetota</taxon>
        <taxon>Actinomycetes</taxon>
        <taxon>Pseudonocardiales</taxon>
        <taxon>Pseudonocardiaceae</taxon>
        <taxon>Amycolatopsis</taxon>
    </lineage>
</organism>
<evidence type="ECO:0008006" key="4">
    <source>
        <dbReference type="Google" id="ProtNLM"/>
    </source>
</evidence>